<dbReference type="PROSITE" id="PS51186">
    <property type="entry name" value="GNAT"/>
    <property type="match status" value="1"/>
</dbReference>
<dbReference type="Pfam" id="PF00583">
    <property type="entry name" value="Acetyltransf_1"/>
    <property type="match status" value="1"/>
</dbReference>
<protein>
    <submittedName>
        <fullName evidence="2">GNAT family N-acetyltransferase</fullName>
    </submittedName>
</protein>
<dbReference type="SUPFAM" id="SSF55729">
    <property type="entry name" value="Acyl-CoA N-acyltransferases (Nat)"/>
    <property type="match status" value="1"/>
</dbReference>
<feature type="domain" description="N-acetyltransferase" evidence="1">
    <location>
        <begin position="4"/>
        <end position="174"/>
    </location>
</feature>
<reference evidence="2 3" key="1">
    <citation type="submission" date="2021-01" db="EMBL/GenBank/DDBJ databases">
        <title>Actinoplanes sp. nov. LDG1-06 isolated from lichen.</title>
        <authorList>
            <person name="Saeng-In P."/>
            <person name="Phongsopitanun W."/>
            <person name="Kanchanasin P."/>
            <person name="Yuki M."/>
            <person name="Kudo T."/>
            <person name="Ohkuma M."/>
            <person name="Tanasupawat S."/>
        </authorList>
    </citation>
    <scope>NUCLEOTIDE SEQUENCE [LARGE SCALE GENOMIC DNA]</scope>
    <source>
        <strain evidence="2 3">LDG1-06</strain>
    </source>
</reference>
<proteinExistence type="predicted"/>
<sequence length="174" mass="18944">MTGIRIEPSGPADAEALGAVYADAFGRPPFDEGPEVVAAWRDESLPQHAARAGFRCLAAWDDDLVVGFTYGYTGEYGQWWTDQIAAVVPPALAAEWLGGHFELVELAVRPSHERRGIGAGLHDRLLDGLSHRVALLTATDDATAPARRLYHRKGWEPLADHVFEGSTLMGKRLS</sequence>
<dbReference type="InterPro" id="IPR000182">
    <property type="entry name" value="GNAT_dom"/>
</dbReference>
<keyword evidence="3" id="KW-1185">Reference proteome</keyword>
<dbReference type="EMBL" id="JAENHP010000009">
    <property type="protein sequence ID" value="MBM2619072.1"/>
    <property type="molecule type" value="Genomic_DNA"/>
</dbReference>
<dbReference type="Gene3D" id="3.40.630.30">
    <property type="match status" value="1"/>
</dbReference>
<organism evidence="2 3">
    <name type="scientific">Paractinoplanes ovalisporus</name>
    <dbReference type="NCBI Taxonomy" id="2810368"/>
    <lineage>
        <taxon>Bacteria</taxon>
        <taxon>Bacillati</taxon>
        <taxon>Actinomycetota</taxon>
        <taxon>Actinomycetes</taxon>
        <taxon>Micromonosporales</taxon>
        <taxon>Micromonosporaceae</taxon>
        <taxon>Paractinoplanes</taxon>
    </lineage>
</organism>
<dbReference type="RefSeq" id="WP_203379082.1">
    <property type="nucleotide sequence ID" value="NZ_JAENHP010000009.1"/>
</dbReference>
<gene>
    <name evidence="2" type="ORF">JIG36_26290</name>
</gene>
<dbReference type="Proteomes" id="UP000632138">
    <property type="component" value="Unassembled WGS sequence"/>
</dbReference>
<evidence type="ECO:0000313" key="2">
    <source>
        <dbReference type="EMBL" id="MBM2619072.1"/>
    </source>
</evidence>
<evidence type="ECO:0000259" key="1">
    <source>
        <dbReference type="PROSITE" id="PS51186"/>
    </source>
</evidence>
<dbReference type="InterPro" id="IPR016181">
    <property type="entry name" value="Acyl_CoA_acyltransferase"/>
</dbReference>
<name>A0ABS2AGZ3_9ACTN</name>
<comment type="caution">
    <text evidence="2">The sequence shown here is derived from an EMBL/GenBank/DDBJ whole genome shotgun (WGS) entry which is preliminary data.</text>
</comment>
<accession>A0ABS2AGZ3</accession>
<evidence type="ECO:0000313" key="3">
    <source>
        <dbReference type="Proteomes" id="UP000632138"/>
    </source>
</evidence>